<comment type="pathway">
    <text evidence="7">Cofactor metabolism; pyridoxal 5'-phosphate salvage; pyridoxal 5'-phosphate from pyridoxine 5'-phosphate: step 1/1.</text>
</comment>
<dbReference type="OrthoDB" id="9780392at2"/>
<feature type="domain" description="Pyridoxamine 5'-phosphate oxidase N-terminal" evidence="9">
    <location>
        <begin position="25"/>
        <end position="149"/>
    </location>
</feature>
<name>I3CDG6_9GAMM</name>
<dbReference type="InterPro" id="IPR011576">
    <property type="entry name" value="Pyridox_Oxase_N"/>
</dbReference>
<dbReference type="FunFam" id="2.30.110.10:FF:000020">
    <property type="entry name" value="PNPO isoform 11"/>
    <property type="match status" value="1"/>
</dbReference>
<dbReference type="EC" id="1.4.3.5" evidence="7"/>
<dbReference type="UniPathway" id="UPA01068">
    <property type="reaction ID" value="UER00304"/>
</dbReference>
<evidence type="ECO:0000256" key="5">
    <source>
        <dbReference type="ARBA" id="ARBA00023002"/>
    </source>
</evidence>
<keyword evidence="4 7" id="KW-0288">FMN</keyword>
<evidence type="ECO:0000313" key="12">
    <source>
        <dbReference type="Proteomes" id="UP000005744"/>
    </source>
</evidence>
<dbReference type="PIRSF" id="PIRSF000190">
    <property type="entry name" value="Pyd_amn-ph_oxd"/>
    <property type="match status" value="1"/>
</dbReference>
<comment type="subunit">
    <text evidence="2 7">Homodimer.</text>
</comment>
<dbReference type="GO" id="GO:0008615">
    <property type="term" value="P:pyridoxine biosynthetic process"/>
    <property type="evidence" value="ECO:0007669"/>
    <property type="project" value="UniProtKB-UniRule"/>
</dbReference>
<dbReference type="PANTHER" id="PTHR10851">
    <property type="entry name" value="PYRIDOXINE-5-PHOSPHATE OXIDASE"/>
    <property type="match status" value="1"/>
</dbReference>
<feature type="binding site" evidence="7">
    <location>
        <position position="118"/>
    </location>
    <ligand>
        <name>substrate</name>
    </ligand>
</feature>
<feature type="binding site" evidence="7 8">
    <location>
        <position position="96"/>
    </location>
    <ligand>
        <name>FMN</name>
        <dbReference type="ChEBI" id="CHEBI:58210"/>
    </ligand>
</feature>
<comment type="caution">
    <text evidence="7">Lacks conserved residue(s) required for the propagation of feature annotation.</text>
</comment>
<dbReference type="Pfam" id="PF01243">
    <property type="entry name" value="PNPOx_N"/>
    <property type="match status" value="1"/>
</dbReference>
<dbReference type="InterPro" id="IPR019740">
    <property type="entry name" value="Pyridox_Oxase_CS"/>
</dbReference>
<evidence type="ECO:0000256" key="1">
    <source>
        <dbReference type="ARBA" id="ARBA00007301"/>
    </source>
</evidence>
<dbReference type="HAMAP" id="MF_01629">
    <property type="entry name" value="PdxH"/>
    <property type="match status" value="1"/>
</dbReference>
<feature type="binding site" evidence="7 8">
    <location>
        <position position="176"/>
    </location>
    <ligand>
        <name>FMN</name>
        <dbReference type="ChEBI" id="CHEBI:58210"/>
    </ligand>
</feature>
<feature type="binding site" evidence="7 8">
    <location>
        <begin position="131"/>
        <end position="132"/>
    </location>
    <ligand>
        <name>FMN</name>
        <dbReference type="ChEBI" id="CHEBI:58210"/>
    </ligand>
</feature>
<dbReference type="GO" id="GO:0010181">
    <property type="term" value="F:FMN binding"/>
    <property type="evidence" value="ECO:0007669"/>
    <property type="project" value="UniProtKB-UniRule"/>
</dbReference>
<dbReference type="InterPro" id="IPR000659">
    <property type="entry name" value="Pyridox_Oxase"/>
</dbReference>
<dbReference type="PROSITE" id="PS01064">
    <property type="entry name" value="PYRIDOX_OXIDASE"/>
    <property type="match status" value="1"/>
</dbReference>
<feature type="binding site" evidence="7">
    <location>
        <position position="57"/>
    </location>
    <ligand>
        <name>substrate</name>
    </ligand>
</feature>
<sequence>MDTTAGLRKSDMNPNPFVQFDLWFKDAEKAHPNNPNAMTVVTAGKDAVPYARTILLKGFDEQGFVFFTNYESPKAQQLEDNPRATLLFYWSNLDRQVNIMGMVEKVSEEESDAYYHSRPRLSRIGAWASKQSQEIPNREWLDNRVDELNALYQDKDPPRPPHWGGYRVKPYRIEFWQQRPSRLHDRFKYSQLPDTTWQIVRLSP</sequence>
<comment type="similarity">
    <text evidence="1 7">Belongs to the pyridoxamine 5'-phosphate oxidase family.</text>
</comment>
<evidence type="ECO:0000256" key="6">
    <source>
        <dbReference type="ARBA" id="ARBA00023096"/>
    </source>
</evidence>
<keyword evidence="6 7" id="KW-0664">Pyridoxine biosynthesis</keyword>
<comment type="function">
    <text evidence="7">Catalyzes the oxidation of either pyridoxine 5'-phosphate (PNP) or pyridoxamine 5'-phosphate (PMP) into pyridoxal 5'-phosphate (PLP).</text>
</comment>
<dbReference type="InterPro" id="IPR012349">
    <property type="entry name" value="Split_barrel_FMN-bd"/>
</dbReference>
<dbReference type="NCBIfam" id="NF004231">
    <property type="entry name" value="PRK05679.1"/>
    <property type="match status" value="1"/>
</dbReference>
<comment type="catalytic activity">
    <reaction evidence="7">
        <text>pyridoxamine 5'-phosphate + O2 + H2O = pyridoxal 5'-phosphate + H2O2 + NH4(+)</text>
        <dbReference type="Rhea" id="RHEA:15817"/>
        <dbReference type="ChEBI" id="CHEBI:15377"/>
        <dbReference type="ChEBI" id="CHEBI:15379"/>
        <dbReference type="ChEBI" id="CHEBI:16240"/>
        <dbReference type="ChEBI" id="CHEBI:28938"/>
        <dbReference type="ChEBI" id="CHEBI:58451"/>
        <dbReference type="ChEBI" id="CHEBI:597326"/>
        <dbReference type="EC" id="1.4.3.5"/>
    </reaction>
</comment>
<dbReference type="NCBIfam" id="TIGR00558">
    <property type="entry name" value="pdxH"/>
    <property type="match status" value="1"/>
</dbReference>
<evidence type="ECO:0000256" key="2">
    <source>
        <dbReference type="ARBA" id="ARBA00011738"/>
    </source>
</evidence>
<proteinExistence type="inferred from homology"/>
<dbReference type="AlphaFoldDB" id="I3CDG6"/>
<evidence type="ECO:0000256" key="3">
    <source>
        <dbReference type="ARBA" id="ARBA00022630"/>
    </source>
</evidence>
<dbReference type="STRING" id="395493.BegalDRAFT_0747"/>
<feature type="binding site" evidence="7">
    <location>
        <begin position="182"/>
        <end position="184"/>
    </location>
    <ligand>
        <name>substrate</name>
    </ligand>
</feature>
<evidence type="ECO:0000259" key="9">
    <source>
        <dbReference type="Pfam" id="PF01243"/>
    </source>
</evidence>
<feature type="domain" description="Pyridoxine 5'-phosphate oxidase dimerisation C-terminal" evidence="10">
    <location>
        <begin position="163"/>
        <end position="204"/>
    </location>
</feature>
<dbReference type="PANTHER" id="PTHR10851:SF0">
    <property type="entry name" value="PYRIDOXINE-5'-PHOSPHATE OXIDASE"/>
    <property type="match status" value="1"/>
</dbReference>
<comment type="cofactor">
    <cofactor evidence="7 8">
        <name>FMN</name>
        <dbReference type="ChEBI" id="CHEBI:58210"/>
    </cofactor>
    <text evidence="7 8">Binds 1 FMN per subunit.</text>
</comment>
<feature type="binding site" evidence="7 8">
    <location>
        <begin position="67"/>
        <end position="68"/>
    </location>
    <ligand>
        <name>FMN</name>
        <dbReference type="ChEBI" id="CHEBI:58210"/>
    </ligand>
</feature>
<organism evidence="11 12">
    <name type="scientific">Beggiatoa alba B18LD</name>
    <dbReference type="NCBI Taxonomy" id="395493"/>
    <lineage>
        <taxon>Bacteria</taxon>
        <taxon>Pseudomonadati</taxon>
        <taxon>Pseudomonadota</taxon>
        <taxon>Gammaproteobacteria</taxon>
        <taxon>Thiotrichales</taxon>
        <taxon>Thiotrichaceae</taxon>
        <taxon>Beggiatoa</taxon>
    </lineage>
</organism>
<keyword evidence="3 7" id="KW-0285">Flavoprotein</keyword>
<keyword evidence="5 7" id="KW-0560">Oxidoreductase</keyword>
<gene>
    <name evidence="7" type="primary">pdxH</name>
    <name evidence="11" type="ORF">BegalDRAFT_0747</name>
</gene>
<dbReference type="InterPro" id="IPR019576">
    <property type="entry name" value="Pyridoxamine_oxidase_dimer_C"/>
</dbReference>
<feature type="binding site" evidence="7">
    <location>
        <position position="114"/>
    </location>
    <ligand>
        <name>substrate</name>
    </ligand>
</feature>
<dbReference type="HOGENOM" id="CLU_032263_2_2_6"/>
<keyword evidence="12" id="KW-1185">Reference proteome</keyword>
<feature type="binding site" evidence="7 8">
    <location>
        <position position="186"/>
    </location>
    <ligand>
        <name>FMN</name>
        <dbReference type="ChEBI" id="CHEBI:58210"/>
    </ligand>
</feature>
<dbReference type="eggNOG" id="COG0259">
    <property type="taxonomic scope" value="Bacteria"/>
</dbReference>
<comment type="pathway">
    <text evidence="7">Cofactor metabolism; pyridoxal 5'-phosphate salvage; pyridoxal 5'-phosphate from pyridoxamine 5'-phosphate: step 1/1.</text>
</comment>
<feature type="binding site" evidence="7 8">
    <location>
        <position position="74"/>
    </location>
    <ligand>
        <name>FMN</name>
        <dbReference type="ChEBI" id="CHEBI:58210"/>
    </ligand>
</feature>
<dbReference type="RefSeq" id="WP_002683778.1">
    <property type="nucleotide sequence ID" value="NZ_JH600070.1"/>
</dbReference>
<evidence type="ECO:0000256" key="4">
    <source>
        <dbReference type="ARBA" id="ARBA00022643"/>
    </source>
</evidence>
<comment type="catalytic activity">
    <reaction evidence="7">
        <text>pyridoxine 5'-phosphate + O2 = pyridoxal 5'-phosphate + H2O2</text>
        <dbReference type="Rhea" id="RHEA:15149"/>
        <dbReference type="ChEBI" id="CHEBI:15379"/>
        <dbReference type="ChEBI" id="CHEBI:16240"/>
        <dbReference type="ChEBI" id="CHEBI:58589"/>
        <dbReference type="ChEBI" id="CHEBI:597326"/>
        <dbReference type="EC" id="1.4.3.5"/>
    </reaction>
</comment>
<dbReference type="GO" id="GO:0004733">
    <property type="term" value="F:pyridoxamine phosphate oxidase activity"/>
    <property type="evidence" value="ECO:0007669"/>
    <property type="project" value="UniProtKB-UniRule"/>
</dbReference>
<evidence type="ECO:0000313" key="11">
    <source>
        <dbReference type="EMBL" id="EIJ41659.1"/>
    </source>
</evidence>
<dbReference type="SUPFAM" id="SSF50475">
    <property type="entry name" value="FMN-binding split barrel"/>
    <property type="match status" value="1"/>
</dbReference>
<evidence type="ECO:0000256" key="8">
    <source>
        <dbReference type="PIRSR" id="PIRSR000190-2"/>
    </source>
</evidence>
<accession>I3CDG6</accession>
<evidence type="ECO:0000259" key="10">
    <source>
        <dbReference type="Pfam" id="PF10590"/>
    </source>
</evidence>
<feature type="binding site" evidence="7">
    <location>
        <position position="122"/>
    </location>
    <ligand>
        <name>substrate</name>
    </ligand>
</feature>
<reference evidence="11 12" key="1">
    <citation type="submission" date="2011-11" db="EMBL/GenBank/DDBJ databases">
        <title>Improved High-Quality Draft sequence of Beggiatoa alba B18lD.</title>
        <authorList>
            <consortium name="US DOE Joint Genome Institute"/>
            <person name="Lucas S."/>
            <person name="Han J."/>
            <person name="Lapidus A."/>
            <person name="Cheng J.-F."/>
            <person name="Goodwin L."/>
            <person name="Pitluck S."/>
            <person name="Peters L."/>
            <person name="Mikhailova N."/>
            <person name="Held B."/>
            <person name="Detter J.C."/>
            <person name="Han C."/>
            <person name="Tapia R."/>
            <person name="Land M."/>
            <person name="Hauser L."/>
            <person name="Kyrpides N."/>
            <person name="Ivanova N."/>
            <person name="Pagani I."/>
            <person name="Samuel K."/>
            <person name="Teske A."/>
            <person name="Mueller J."/>
            <person name="Woyke T."/>
        </authorList>
    </citation>
    <scope>NUCLEOTIDE SEQUENCE [LARGE SCALE GENOMIC DNA]</scope>
    <source>
        <strain evidence="11 12">B18LD</strain>
    </source>
</reference>
<evidence type="ECO:0000256" key="7">
    <source>
        <dbReference type="HAMAP-Rule" id="MF_01629"/>
    </source>
</evidence>
<dbReference type="Proteomes" id="UP000005744">
    <property type="component" value="Unassembled WGS sequence"/>
</dbReference>
<dbReference type="Gene3D" id="2.30.110.10">
    <property type="entry name" value="Electron Transport, Fmn-binding Protein, Chain A"/>
    <property type="match status" value="1"/>
</dbReference>
<feature type="binding site" evidence="7 8">
    <location>
        <begin position="52"/>
        <end position="57"/>
    </location>
    <ligand>
        <name>FMN</name>
        <dbReference type="ChEBI" id="CHEBI:58210"/>
    </ligand>
</feature>
<dbReference type="EMBL" id="JH600070">
    <property type="protein sequence ID" value="EIJ41659.1"/>
    <property type="molecule type" value="Genomic_DNA"/>
</dbReference>
<protein>
    <recommendedName>
        <fullName evidence="7">Pyridoxine/pyridoxamine 5'-phosphate oxidase</fullName>
        <ecNumber evidence="7">1.4.3.5</ecNumber>
    </recommendedName>
    <alternativeName>
        <fullName evidence="7">PNP/PMP oxidase</fullName>
        <shortName evidence="7">PNPOx</shortName>
    </alternativeName>
    <alternativeName>
        <fullName evidence="7">Pyridoxal 5'-phosphate synthase</fullName>
    </alternativeName>
</protein>
<dbReference type="Pfam" id="PF10590">
    <property type="entry name" value="PNP_phzG_C"/>
    <property type="match status" value="1"/>
</dbReference>